<dbReference type="Proteomes" id="UP000054911">
    <property type="component" value="Unassembled WGS sequence"/>
</dbReference>
<evidence type="ECO:0000313" key="2">
    <source>
        <dbReference type="Proteomes" id="UP000054911"/>
    </source>
</evidence>
<dbReference type="Pfam" id="PF10116">
    <property type="entry name" value="Host_attach"/>
    <property type="match status" value="1"/>
</dbReference>
<proteinExistence type="predicted"/>
<protein>
    <submittedName>
        <fullName evidence="1">Protein required for attachment to host cells</fullName>
    </submittedName>
</protein>
<comment type="caution">
    <text evidence="1">The sequence shown here is derived from an EMBL/GenBank/DDBJ whole genome shotgun (WGS) entry which is preliminary data.</text>
</comment>
<name>A0A158BCK4_9BURK</name>
<keyword evidence="2" id="KW-1185">Reference proteome</keyword>
<accession>A0A158BCK4</accession>
<dbReference type="InterPro" id="IPR019291">
    <property type="entry name" value="Host_attachment_protein"/>
</dbReference>
<evidence type="ECO:0000313" key="1">
    <source>
        <dbReference type="EMBL" id="SAK67815.1"/>
    </source>
</evidence>
<gene>
    <name evidence="1" type="ORF">AWB80_03353</name>
</gene>
<organism evidence="1 2">
    <name type="scientific">Caballeronia pedi</name>
    <dbReference type="NCBI Taxonomy" id="1777141"/>
    <lineage>
        <taxon>Bacteria</taxon>
        <taxon>Pseudomonadati</taxon>
        <taxon>Pseudomonadota</taxon>
        <taxon>Betaproteobacteria</taxon>
        <taxon>Burkholderiales</taxon>
        <taxon>Burkholderiaceae</taxon>
        <taxon>Caballeronia</taxon>
    </lineage>
</organism>
<reference evidence="1" key="1">
    <citation type="submission" date="2016-01" db="EMBL/GenBank/DDBJ databases">
        <authorList>
            <person name="Peeters C."/>
        </authorList>
    </citation>
    <scope>NUCLEOTIDE SEQUENCE [LARGE SCALE GENOMIC DNA]</scope>
    <source>
        <strain evidence="1">LMG 29323</strain>
    </source>
</reference>
<dbReference type="AlphaFoldDB" id="A0A158BCK4"/>
<dbReference type="OrthoDB" id="329419at2"/>
<dbReference type="EMBL" id="FCOE02000009">
    <property type="protein sequence ID" value="SAK67815.1"/>
    <property type="molecule type" value="Genomic_DNA"/>
</dbReference>
<sequence>MNDMTWTVVADEGRARVFQAQGLTLGLEEIDDFVNIAHSATTLTEKHAVELSRNERKEEEREKFAVQMAEYLEQARLHQRFGRLRLIAESKFLGMILSSLSAQSRELVFEKVSKDYSGLSIKEIQEHLQQG</sequence>